<feature type="binding site" evidence="11">
    <location>
        <position position="155"/>
    </location>
    <ligand>
        <name>Mg(2+)</name>
        <dbReference type="ChEBI" id="CHEBI:18420"/>
    </ligand>
</feature>
<dbReference type="Proteomes" id="UP000313312">
    <property type="component" value="Unassembled WGS sequence"/>
</dbReference>
<comment type="function">
    <text evidence="11">Involved in the biosynthesis of isoprenoids. Catalyzes the 1,3-allylic rearrangement of the homoallylic substrate isopentenyl (IPP) to its allylic isomer, dimethylallyl diphosphate (DMAPP).</text>
</comment>
<comment type="caution">
    <text evidence="11">Lacks conserved residue(s) required for the propagation of feature annotation.</text>
</comment>
<feature type="binding site" evidence="11">
    <location>
        <position position="154"/>
    </location>
    <ligand>
        <name>substrate</name>
    </ligand>
</feature>
<feature type="binding site" evidence="11">
    <location>
        <position position="185"/>
    </location>
    <ligand>
        <name>FMN</name>
        <dbReference type="ChEBI" id="CHEBI:58210"/>
    </ligand>
</feature>
<evidence type="ECO:0000256" key="11">
    <source>
        <dbReference type="HAMAP-Rule" id="MF_00354"/>
    </source>
</evidence>
<dbReference type="InterPro" id="IPR011179">
    <property type="entry name" value="IPdP_isomerase"/>
</dbReference>
<gene>
    <name evidence="11" type="primary">fni</name>
    <name evidence="13" type="ORF">DID87_01595</name>
</gene>
<dbReference type="HAMAP" id="MF_00354">
    <property type="entry name" value="Idi_2"/>
    <property type="match status" value="1"/>
</dbReference>
<dbReference type="GO" id="GO:0070402">
    <property type="term" value="F:NADPH binding"/>
    <property type="evidence" value="ECO:0007669"/>
    <property type="project" value="UniProtKB-UniRule"/>
</dbReference>
<accession>A0A5C4TKB7</accession>
<keyword evidence="5 11" id="KW-0479">Metal-binding</keyword>
<protein>
    <recommendedName>
        <fullName evidence="11">Isopentenyl-diphosphate delta-isomerase</fullName>
        <shortName evidence="11">IPP isomerase</shortName>
        <ecNumber evidence="11">5.3.3.2</ecNumber>
    </recommendedName>
    <alternativeName>
        <fullName evidence="11">Isopentenyl diphosphate:dimethylallyl diphosphate isomerase</fullName>
    </alternativeName>
    <alternativeName>
        <fullName evidence="11">Isopentenyl pyrophosphate isomerase</fullName>
    </alternativeName>
    <alternativeName>
        <fullName evidence="11">Type 2 isopentenyl diphosphate isomerase</fullName>
        <shortName evidence="11">IDI-2</shortName>
    </alternativeName>
</protein>
<keyword evidence="8 11" id="KW-0414">Isoprene biosynthesis</keyword>
<feature type="binding site" evidence="11">
    <location>
        <begin position="281"/>
        <end position="282"/>
    </location>
    <ligand>
        <name>FMN</name>
        <dbReference type="ChEBI" id="CHEBI:58210"/>
    </ligand>
</feature>
<dbReference type="PANTHER" id="PTHR43665:SF1">
    <property type="entry name" value="ISOPENTENYL-DIPHOSPHATE DELTA-ISOMERASE"/>
    <property type="match status" value="1"/>
</dbReference>
<keyword evidence="6 11" id="KW-0460">Magnesium</keyword>
<comment type="cofactor">
    <cofactor evidence="11">
        <name>Mg(2+)</name>
        <dbReference type="ChEBI" id="CHEBI:18420"/>
    </cofactor>
</comment>
<evidence type="ECO:0000256" key="8">
    <source>
        <dbReference type="ARBA" id="ARBA00023229"/>
    </source>
</evidence>
<keyword evidence="3 11" id="KW-0285">Flavoprotein</keyword>
<evidence type="ECO:0000256" key="10">
    <source>
        <dbReference type="ARBA" id="ARBA00025810"/>
    </source>
</evidence>
<dbReference type="NCBIfam" id="TIGR02151">
    <property type="entry name" value="IPP_isom_2"/>
    <property type="match status" value="1"/>
</dbReference>
<dbReference type="GO" id="GO:0004452">
    <property type="term" value="F:isopentenyl-diphosphate delta-isomerase activity"/>
    <property type="evidence" value="ECO:0007669"/>
    <property type="project" value="UniProtKB-UniRule"/>
</dbReference>
<evidence type="ECO:0000256" key="4">
    <source>
        <dbReference type="ARBA" id="ARBA00022643"/>
    </source>
</evidence>
<comment type="subunit">
    <text evidence="10 11">Homooctamer. Dimer of tetramers.</text>
</comment>
<dbReference type="PANTHER" id="PTHR43665">
    <property type="entry name" value="ISOPENTENYL-DIPHOSPHATE DELTA-ISOMERASE"/>
    <property type="match status" value="1"/>
</dbReference>
<dbReference type="OMA" id="WDWGIPT"/>
<dbReference type="GO" id="GO:0005737">
    <property type="term" value="C:cytoplasm"/>
    <property type="evidence" value="ECO:0007669"/>
    <property type="project" value="UniProtKB-SubCell"/>
</dbReference>
<evidence type="ECO:0000313" key="14">
    <source>
        <dbReference type="Proteomes" id="UP000313312"/>
    </source>
</evidence>
<evidence type="ECO:0000256" key="7">
    <source>
        <dbReference type="ARBA" id="ARBA00022857"/>
    </source>
</evidence>
<dbReference type="GO" id="GO:0000287">
    <property type="term" value="F:magnesium ion binding"/>
    <property type="evidence" value="ECO:0007669"/>
    <property type="project" value="UniProtKB-UniRule"/>
</dbReference>
<dbReference type="GO" id="GO:0008299">
    <property type="term" value="P:isoprenoid biosynthetic process"/>
    <property type="evidence" value="ECO:0007669"/>
    <property type="project" value="UniProtKB-UniRule"/>
</dbReference>
<feature type="domain" description="FMN-dependent dehydrogenase" evidence="12">
    <location>
        <begin position="139"/>
        <end position="327"/>
    </location>
</feature>
<dbReference type="InterPro" id="IPR000262">
    <property type="entry name" value="FMN-dep_DH"/>
</dbReference>
<dbReference type="GO" id="GO:0016491">
    <property type="term" value="F:oxidoreductase activity"/>
    <property type="evidence" value="ECO:0007669"/>
    <property type="project" value="InterPro"/>
</dbReference>
<comment type="catalytic activity">
    <reaction evidence="11">
        <text>isopentenyl diphosphate = dimethylallyl diphosphate</text>
        <dbReference type="Rhea" id="RHEA:23284"/>
        <dbReference type="ChEBI" id="CHEBI:57623"/>
        <dbReference type="ChEBI" id="CHEBI:128769"/>
        <dbReference type="EC" id="5.3.3.2"/>
    </reaction>
</comment>
<dbReference type="AlphaFoldDB" id="A0A5C4TKB7"/>
<keyword evidence="7 11" id="KW-0521">NADP</keyword>
<comment type="cofactor">
    <cofactor evidence="1 11">
        <name>FMN</name>
        <dbReference type="ChEBI" id="CHEBI:58210"/>
    </cofactor>
</comment>
<evidence type="ECO:0000256" key="9">
    <source>
        <dbReference type="ARBA" id="ARBA00023235"/>
    </source>
</evidence>
<organism evidence="13 14">
    <name type="scientific">Fructilactobacillus sanfranciscensis</name>
    <name type="common">Lactobacillus sanfranciscensis</name>
    <dbReference type="NCBI Taxonomy" id="1625"/>
    <lineage>
        <taxon>Bacteria</taxon>
        <taxon>Bacillati</taxon>
        <taxon>Bacillota</taxon>
        <taxon>Bacilli</taxon>
        <taxon>Lactobacillales</taxon>
        <taxon>Lactobacillaceae</taxon>
        <taxon>Fructilactobacillus</taxon>
    </lineage>
</organism>
<feature type="binding site" evidence="11">
    <location>
        <begin position="65"/>
        <end position="67"/>
    </location>
    <ligand>
        <name>FMN</name>
        <dbReference type="ChEBI" id="CHEBI:58210"/>
    </ligand>
</feature>
<name>A0A5C4TKB7_FRUSA</name>
<dbReference type="PIRSF" id="PIRSF003314">
    <property type="entry name" value="IPP_isomerase"/>
    <property type="match status" value="1"/>
</dbReference>
<evidence type="ECO:0000259" key="12">
    <source>
        <dbReference type="Pfam" id="PF01070"/>
    </source>
</evidence>
<dbReference type="EMBL" id="QFCR01000002">
    <property type="protein sequence ID" value="TNK91064.1"/>
    <property type="molecule type" value="Genomic_DNA"/>
</dbReference>
<dbReference type="CDD" id="cd02811">
    <property type="entry name" value="IDI-2_FMN"/>
    <property type="match status" value="1"/>
</dbReference>
<proteinExistence type="inferred from homology"/>
<sequence length="343" mass="37789">MVSIQSHRKDEHLSLAKKFHKEKSNAGFDQIHFIPNTIPEISFNDVNISTKVGSLTFDIPFYIEAMTGGSEYTGKINRQLSEIAQKLNLAMAVGSESVALREPQLEGTFSIIKKVNPTGLKIANLSANASIEEVEKAITLIGASAIEIHVNVAQEVVMPEGDKTFNWIKNIKKIVEAFPIPVIVKEVGFGMAHESIEKLKAVGVKYINLGGKGGTNFVQIENFRRPSKDMNYLEDWGLTTVQSLFEAQVLPDLNYIAAGGITSPLDVVKALYLGADAVGIASTILSSLIDNGPEKTEMMLSEWIYGIKAIFVMLGVKNITELRKSKIFTSTDLQNYLQQRKLK</sequence>
<evidence type="ECO:0000256" key="3">
    <source>
        <dbReference type="ARBA" id="ARBA00022630"/>
    </source>
</evidence>
<comment type="caution">
    <text evidence="13">The sequence shown here is derived from an EMBL/GenBank/DDBJ whole genome shotgun (WGS) entry which is preliminary data.</text>
</comment>
<reference evidence="13 14" key="1">
    <citation type="submission" date="2018-05" db="EMBL/GenBank/DDBJ databases">
        <title>Lactobacillus sanfranciscensis Ah4 draft denome sequence.</title>
        <authorList>
            <person name="Zhang G."/>
        </authorList>
    </citation>
    <scope>NUCLEOTIDE SEQUENCE [LARGE SCALE GENOMIC DNA]</scope>
    <source>
        <strain evidence="13 14">Ah4</strain>
    </source>
</reference>
<evidence type="ECO:0000256" key="5">
    <source>
        <dbReference type="ARBA" id="ARBA00022723"/>
    </source>
</evidence>
<dbReference type="RefSeq" id="WP_014081972.1">
    <property type="nucleotide sequence ID" value="NZ_CP168671.1"/>
</dbReference>
<keyword evidence="2 11" id="KW-0963">Cytoplasm</keyword>
<dbReference type="InterPro" id="IPR013785">
    <property type="entry name" value="Aldolase_TIM"/>
</dbReference>
<comment type="subcellular location">
    <subcellularLocation>
        <location evidence="11">Cytoplasm</location>
    </subcellularLocation>
</comment>
<evidence type="ECO:0000256" key="6">
    <source>
        <dbReference type="ARBA" id="ARBA00022842"/>
    </source>
</evidence>
<dbReference type="GO" id="GO:0010181">
    <property type="term" value="F:FMN binding"/>
    <property type="evidence" value="ECO:0007669"/>
    <property type="project" value="UniProtKB-UniRule"/>
</dbReference>
<dbReference type="Pfam" id="PF01070">
    <property type="entry name" value="FMN_dh"/>
    <property type="match status" value="1"/>
</dbReference>
<feature type="binding site" evidence="11">
    <location>
        <position position="215"/>
    </location>
    <ligand>
        <name>FMN</name>
        <dbReference type="ChEBI" id="CHEBI:58210"/>
    </ligand>
</feature>
<keyword evidence="9 11" id="KW-0413">Isomerase</keyword>
<dbReference type="EC" id="5.3.3.2" evidence="11"/>
<comment type="cofactor">
    <cofactor evidence="11">
        <name>NADPH</name>
        <dbReference type="ChEBI" id="CHEBI:57783"/>
    </cofactor>
</comment>
<comment type="similarity">
    <text evidence="11">Belongs to the IPP isomerase type 2 family.</text>
</comment>
<dbReference type="Gene3D" id="3.20.20.70">
    <property type="entry name" value="Aldolase class I"/>
    <property type="match status" value="1"/>
</dbReference>
<evidence type="ECO:0000256" key="2">
    <source>
        <dbReference type="ARBA" id="ARBA00022490"/>
    </source>
</evidence>
<dbReference type="SUPFAM" id="SSF51395">
    <property type="entry name" value="FMN-linked oxidoreductases"/>
    <property type="match status" value="1"/>
</dbReference>
<dbReference type="SMART" id="SM01240">
    <property type="entry name" value="IMPDH"/>
    <property type="match status" value="1"/>
</dbReference>
<feature type="binding site" evidence="11">
    <location>
        <position position="124"/>
    </location>
    <ligand>
        <name>FMN</name>
        <dbReference type="ChEBI" id="CHEBI:58210"/>
    </ligand>
</feature>
<feature type="binding site" evidence="11">
    <location>
        <position position="95"/>
    </location>
    <ligand>
        <name>FMN</name>
        <dbReference type="ChEBI" id="CHEBI:58210"/>
    </ligand>
</feature>
<evidence type="ECO:0000256" key="1">
    <source>
        <dbReference type="ARBA" id="ARBA00001917"/>
    </source>
</evidence>
<feature type="binding site" evidence="11">
    <location>
        <begin position="8"/>
        <end position="9"/>
    </location>
    <ligand>
        <name>substrate</name>
    </ligand>
</feature>
<evidence type="ECO:0000313" key="13">
    <source>
        <dbReference type="EMBL" id="TNK91064.1"/>
    </source>
</evidence>
<keyword evidence="4 11" id="KW-0288">FMN</keyword>